<keyword evidence="1" id="KW-0812">Transmembrane</keyword>
<feature type="transmembrane region" description="Helical" evidence="1">
    <location>
        <begin position="79"/>
        <end position="99"/>
    </location>
</feature>
<organism evidence="3 4">
    <name type="scientific">Rhodanobacter glycinis</name>
    <dbReference type="NCBI Taxonomy" id="582702"/>
    <lineage>
        <taxon>Bacteria</taxon>
        <taxon>Pseudomonadati</taxon>
        <taxon>Pseudomonadota</taxon>
        <taxon>Gammaproteobacteria</taxon>
        <taxon>Lysobacterales</taxon>
        <taxon>Rhodanobacteraceae</taxon>
        <taxon>Rhodanobacter</taxon>
    </lineage>
</organism>
<evidence type="ECO:0000313" key="3">
    <source>
        <dbReference type="EMBL" id="SFL27124.1"/>
    </source>
</evidence>
<dbReference type="Proteomes" id="UP000198725">
    <property type="component" value="Unassembled WGS sequence"/>
</dbReference>
<evidence type="ECO:0000259" key="2">
    <source>
        <dbReference type="Pfam" id="PF13539"/>
    </source>
</evidence>
<keyword evidence="1" id="KW-1133">Transmembrane helix</keyword>
<accession>A0A1I4GAR4</accession>
<feature type="transmembrane region" description="Helical" evidence="1">
    <location>
        <begin position="6"/>
        <end position="24"/>
    </location>
</feature>
<dbReference type="CDD" id="cd14845">
    <property type="entry name" value="L-Ala-D-Glu_peptidase_like"/>
    <property type="match status" value="1"/>
</dbReference>
<dbReference type="InterPro" id="IPR009045">
    <property type="entry name" value="Zn_M74/Hedgehog-like"/>
</dbReference>
<evidence type="ECO:0000256" key="1">
    <source>
        <dbReference type="SAM" id="Phobius"/>
    </source>
</evidence>
<proteinExistence type="predicted"/>
<dbReference type="RefSeq" id="WP_092705251.1">
    <property type="nucleotide sequence ID" value="NZ_FOSR01000023.1"/>
</dbReference>
<dbReference type="EMBL" id="FOSR01000023">
    <property type="protein sequence ID" value="SFL27124.1"/>
    <property type="molecule type" value="Genomic_DNA"/>
</dbReference>
<evidence type="ECO:0000313" key="4">
    <source>
        <dbReference type="Proteomes" id="UP000198725"/>
    </source>
</evidence>
<feature type="domain" description="Peptidase M15C" evidence="2">
    <location>
        <begin position="211"/>
        <end position="276"/>
    </location>
</feature>
<sequence>MDPLFGWLIGLLALTLLLLWLVCFPEIRIALWRRFTARGKHVTERTKRTLHRSGETLRNTSLHARDNATNMGQRLGRHWALLLALALILLLPPMLILGLRRHVMLDGYDTTPSADQGTTALVASLLKGEQLVPPPALPPAVFVTREVEMVRPDLGLASRNWAKLNDDFRQRLLVVFKIMKERYGYDMALIEGYRSPQRQAMLAAKGGSVTNAGAWQSYHQYGLAADCAFYRDGKLVISEKDPWAMRGYQLYGQVAEAAGLVWGGSWKMMDLGHVELHKPGMGPHRH</sequence>
<gene>
    <name evidence="3" type="ORF">SAMN05192579_12316</name>
</gene>
<dbReference type="SUPFAM" id="SSF55166">
    <property type="entry name" value="Hedgehog/DD-peptidase"/>
    <property type="match status" value="1"/>
</dbReference>
<dbReference type="Gene3D" id="3.30.1380.10">
    <property type="match status" value="1"/>
</dbReference>
<protein>
    <submittedName>
        <fullName evidence="3">Peptidoglycan L-alanyl-D-glutamate endopeptidase CwlK</fullName>
    </submittedName>
</protein>
<dbReference type="AlphaFoldDB" id="A0A1I4GAR4"/>
<name>A0A1I4GAR4_9GAMM</name>
<dbReference type="Pfam" id="PF13539">
    <property type="entry name" value="Peptidase_M15_4"/>
    <property type="match status" value="1"/>
</dbReference>
<dbReference type="InterPro" id="IPR039561">
    <property type="entry name" value="Peptidase_M15C"/>
</dbReference>
<dbReference type="GO" id="GO:0008233">
    <property type="term" value="F:peptidase activity"/>
    <property type="evidence" value="ECO:0007669"/>
    <property type="project" value="InterPro"/>
</dbReference>
<keyword evidence="4" id="KW-1185">Reference proteome</keyword>
<reference evidence="4" key="1">
    <citation type="submission" date="2016-10" db="EMBL/GenBank/DDBJ databases">
        <authorList>
            <person name="Varghese N."/>
            <person name="Submissions S."/>
        </authorList>
    </citation>
    <scope>NUCLEOTIDE SEQUENCE [LARGE SCALE GENOMIC DNA]</scope>
    <source>
        <strain evidence="4">MO64</strain>
    </source>
</reference>
<keyword evidence="1" id="KW-0472">Membrane</keyword>